<sequence>MKSSDVVHLENVLKRIAAAPSPPNSKALLPIAQSLNSALNLCIRYLGKEPALKPPLPLPACPKCLSDSTIVHEKAAPPLYCPKCFGTFPNSTKPRVCPTCTPASTLIPLATSKIRYRCKNCNVTFKEGAGIPTDFNKFIHFSHLIYNTDLSYNDIIRKLKISSDTYYRWKKRLAIYFPNTRAYLYDKAYKK</sequence>
<evidence type="ECO:0000313" key="1">
    <source>
        <dbReference type="EMBL" id="SET75571.1"/>
    </source>
</evidence>
<dbReference type="AlphaFoldDB" id="A0A1I0GW15"/>
<dbReference type="EMBL" id="FOIM01000013">
    <property type="protein sequence ID" value="SET75571.1"/>
    <property type="molecule type" value="Genomic_DNA"/>
</dbReference>
<protein>
    <submittedName>
        <fullName evidence="1">Transposase</fullName>
    </submittedName>
</protein>
<dbReference type="Proteomes" id="UP000198508">
    <property type="component" value="Unassembled WGS sequence"/>
</dbReference>
<gene>
    <name evidence="1" type="ORF">SAMN05216313_11388</name>
</gene>
<name>A0A1I0GW15_9FIRM</name>
<evidence type="ECO:0000313" key="2">
    <source>
        <dbReference type="Proteomes" id="UP000198508"/>
    </source>
</evidence>
<reference evidence="2" key="1">
    <citation type="submission" date="2016-10" db="EMBL/GenBank/DDBJ databases">
        <authorList>
            <person name="Varghese N."/>
            <person name="Submissions S."/>
        </authorList>
    </citation>
    <scope>NUCLEOTIDE SEQUENCE [LARGE SCALE GENOMIC DNA]</scope>
    <source>
        <strain evidence="2">NLAE-zl-G277</strain>
    </source>
</reference>
<organism evidence="1 2">
    <name type="scientific">Enterocloster lavalensis</name>
    <dbReference type="NCBI Taxonomy" id="460384"/>
    <lineage>
        <taxon>Bacteria</taxon>
        <taxon>Bacillati</taxon>
        <taxon>Bacillota</taxon>
        <taxon>Clostridia</taxon>
        <taxon>Lachnospirales</taxon>
        <taxon>Lachnospiraceae</taxon>
        <taxon>Enterocloster</taxon>
    </lineage>
</organism>
<dbReference type="STRING" id="460384.SAMN05216313_11388"/>
<accession>A0A1I0GW15</accession>
<keyword evidence="2" id="KW-1185">Reference proteome</keyword>
<proteinExistence type="predicted"/>